<dbReference type="EC" id="2.7.11.1" evidence="1"/>
<keyword evidence="8" id="KW-0723">Serine/threonine-protein kinase</keyword>
<evidence type="ECO:0000313" key="9">
    <source>
        <dbReference type="Proteomes" id="UP000320179"/>
    </source>
</evidence>
<dbReference type="RefSeq" id="WP_140797773.1">
    <property type="nucleotide sequence ID" value="NZ_CP017173.1"/>
</dbReference>
<dbReference type="Gene3D" id="3.30.200.20">
    <property type="entry name" value="Phosphorylase Kinase, domain 1"/>
    <property type="match status" value="1"/>
</dbReference>
<evidence type="ECO:0000256" key="6">
    <source>
        <dbReference type="SAM" id="MobiDB-lite"/>
    </source>
</evidence>
<dbReference type="AlphaFoldDB" id="A0AAE6KRI6"/>
<proteinExistence type="predicted"/>
<organism evidence="8 9">
    <name type="scientific">Myxococcus xanthus</name>
    <dbReference type="NCBI Taxonomy" id="34"/>
    <lineage>
        <taxon>Bacteria</taxon>
        <taxon>Pseudomonadati</taxon>
        <taxon>Myxococcota</taxon>
        <taxon>Myxococcia</taxon>
        <taxon>Myxococcales</taxon>
        <taxon>Cystobacterineae</taxon>
        <taxon>Myxococcaceae</taxon>
        <taxon>Myxococcus</taxon>
    </lineage>
</organism>
<accession>A0AAE6KRI6</accession>
<evidence type="ECO:0000313" key="8">
    <source>
        <dbReference type="EMBL" id="QDE67298.1"/>
    </source>
</evidence>
<keyword evidence="3" id="KW-0547">Nucleotide-binding</keyword>
<dbReference type="InterPro" id="IPR050660">
    <property type="entry name" value="NEK_Ser/Thr_kinase"/>
</dbReference>
<dbReference type="PANTHER" id="PTHR43671:SF13">
    <property type="entry name" value="SERINE_THREONINE-PROTEIN KINASE NEK2"/>
    <property type="match status" value="1"/>
</dbReference>
<dbReference type="PANTHER" id="PTHR43671">
    <property type="entry name" value="SERINE/THREONINE-PROTEIN KINASE NEK"/>
    <property type="match status" value="1"/>
</dbReference>
<protein>
    <recommendedName>
        <fullName evidence="1">non-specific serine/threonine protein kinase</fullName>
        <ecNumber evidence="1">2.7.11.1</ecNumber>
    </recommendedName>
</protein>
<keyword evidence="4 8" id="KW-0418">Kinase</keyword>
<dbReference type="Pfam" id="PF00069">
    <property type="entry name" value="Pkinase"/>
    <property type="match status" value="1"/>
</dbReference>
<evidence type="ECO:0000259" key="7">
    <source>
        <dbReference type="PROSITE" id="PS50011"/>
    </source>
</evidence>
<dbReference type="EMBL" id="CP017174">
    <property type="protein sequence ID" value="QDE67298.1"/>
    <property type="molecule type" value="Genomic_DNA"/>
</dbReference>
<sequence>MSNPSDSRPAGSAVLFTNGDTSYEFFRDLGEGRVGERILLARTRTPKGLGDCVVLKCLPVPKSTDVTEKYHRARARLEEEVRLAQYLRHPRIARVHGLYEIPQGLCVAMEHVEGLSLNTLLAVAQSRGRYFSEAFILYVGAEVAAALAYAHERTDDAGFPLGIVNRDVNPARIRVGPHGEVRLTDFGVALSRLSGRLATSLPRPQGEVLYSAPEMLLGEVVDARADVFSLGLTLLEFATGRHLYDPGHVRIEEVESRMSKPEREQAFSASVASVVAELPDFAEDAIWCAMAFRSDDVEQAARGLSVPLRDILHTMLRRSPAERFGTAAELEVILRAQLARLGPYTHEDALGEIQRALADASEGLWDFEVPSDEGGITPPVPTGRGGYEPTTEAPSSLGGARRALAGSLHPDDVPTEPGAGPRRALTKQPTV</sequence>
<evidence type="ECO:0000256" key="1">
    <source>
        <dbReference type="ARBA" id="ARBA00012513"/>
    </source>
</evidence>
<evidence type="ECO:0000256" key="5">
    <source>
        <dbReference type="ARBA" id="ARBA00022840"/>
    </source>
</evidence>
<dbReference type="SUPFAM" id="SSF56112">
    <property type="entry name" value="Protein kinase-like (PK-like)"/>
    <property type="match status" value="1"/>
</dbReference>
<reference evidence="8 9" key="1">
    <citation type="journal article" date="2019" name="Science">
        <title>Social genes are selection hotspots in kin groups of a soil microbe.</title>
        <authorList>
            <person name="Wielgoss S."/>
            <person name="Wolfensberger R."/>
            <person name="Sun L."/>
            <person name="Fiegna F."/>
            <person name="Velicer G.J."/>
        </authorList>
    </citation>
    <scope>NUCLEOTIDE SEQUENCE [LARGE SCALE GENOMIC DNA]</scope>
    <source>
        <strain evidence="8 9">MC3.5.9c15</strain>
    </source>
</reference>
<dbReference type="GO" id="GO:0004674">
    <property type="term" value="F:protein serine/threonine kinase activity"/>
    <property type="evidence" value="ECO:0007669"/>
    <property type="project" value="UniProtKB-KW"/>
</dbReference>
<dbReference type="InterPro" id="IPR011009">
    <property type="entry name" value="Kinase-like_dom_sf"/>
</dbReference>
<feature type="region of interest" description="Disordered" evidence="6">
    <location>
        <begin position="368"/>
        <end position="431"/>
    </location>
</feature>
<dbReference type="InterPro" id="IPR000719">
    <property type="entry name" value="Prot_kinase_dom"/>
</dbReference>
<dbReference type="Gene3D" id="1.10.510.10">
    <property type="entry name" value="Transferase(Phosphotransferase) domain 1"/>
    <property type="match status" value="1"/>
</dbReference>
<evidence type="ECO:0000256" key="3">
    <source>
        <dbReference type="ARBA" id="ARBA00022741"/>
    </source>
</evidence>
<evidence type="ECO:0000256" key="4">
    <source>
        <dbReference type="ARBA" id="ARBA00022777"/>
    </source>
</evidence>
<name>A0AAE6KRI6_MYXXA</name>
<keyword evidence="2" id="KW-0808">Transferase</keyword>
<dbReference type="Proteomes" id="UP000320179">
    <property type="component" value="Chromosome"/>
</dbReference>
<dbReference type="GO" id="GO:0005524">
    <property type="term" value="F:ATP binding"/>
    <property type="evidence" value="ECO:0007669"/>
    <property type="project" value="UniProtKB-KW"/>
</dbReference>
<gene>
    <name evidence="8" type="ORF">BHS09_10005</name>
</gene>
<dbReference type="PROSITE" id="PS50011">
    <property type="entry name" value="PROTEIN_KINASE_DOM"/>
    <property type="match status" value="1"/>
</dbReference>
<feature type="domain" description="Protein kinase" evidence="7">
    <location>
        <begin position="23"/>
        <end position="338"/>
    </location>
</feature>
<keyword evidence="5" id="KW-0067">ATP-binding</keyword>
<evidence type="ECO:0000256" key="2">
    <source>
        <dbReference type="ARBA" id="ARBA00022679"/>
    </source>
</evidence>